<dbReference type="CDD" id="cd00567">
    <property type="entry name" value="ACAD"/>
    <property type="match status" value="1"/>
</dbReference>
<comment type="cofactor">
    <cofactor evidence="1 5">
        <name>FAD</name>
        <dbReference type="ChEBI" id="CHEBI:57692"/>
    </cofactor>
</comment>
<dbReference type="InterPro" id="IPR009100">
    <property type="entry name" value="AcylCoA_DH/oxidase_NM_dom_sf"/>
</dbReference>
<comment type="similarity">
    <text evidence="2 5">Belongs to the acyl-CoA dehydrogenase family.</text>
</comment>
<sequence>MQLTKTNYSDFLKDFEDTLKHLFHKQSVVNNLNIERGIPSAVMSEIMSKVPLSVSIPEEYGGRGCVVKECLGVLAAASYQSLPLSLIFGINIALFLEPVAKYADESVKKEIFDRFLKNGNMGGLMITEPDYGSDALNMKTANKQQDGSYQIKGTKHWQGLTGLADYWLIACRKEISESELSRDIDFFICDVSQDKQQVVVEEYYDNLGLYMIPYGLNKLDVEVPTAMKLQPETTGIKMMLDILHRSRMQFPGMGMGFIHRMLDEAIAHCKTRIVGVDNLLALDQVQFQLSRIQTAYTICSAMCARSSEISGITHNLASESLEANSMKAVVTDLMQESAQILVQLSGANGYRVSHIGGRGIIDSRPFQIFEGSNEMLYTQIADMIIRSMKKQKQVQLFDFLKNFKLTSEACMHFKTELSFSINEALSQRKLVDLGKILGRVVSVAYVLELANKGFRKDLVDNCIVSIKQEVSALVASYKSDNQVKVITDFSEESSWLHFA</sequence>
<dbReference type="InterPro" id="IPR013786">
    <property type="entry name" value="AcylCoA_DH/ox_N"/>
</dbReference>
<dbReference type="Gene3D" id="1.10.540.10">
    <property type="entry name" value="Acyl-CoA dehydrogenase/oxidase, N-terminal domain"/>
    <property type="match status" value="1"/>
</dbReference>
<dbReference type="Pfam" id="PF02770">
    <property type="entry name" value="Acyl-CoA_dh_M"/>
    <property type="match status" value="1"/>
</dbReference>
<evidence type="ECO:0000256" key="2">
    <source>
        <dbReference type="ARBA" id="ARBA00009347"/>
    </source>
</evidence>
<dbReference type="InterPro" id="IPR036250">
    <property type="entry name" value="AcylCo_DH-like_C"/>
</dbReference>
<dbReference type="Pfam" id="PF02771">
    <property type="entry name" value="Acyl-CoA_dh_N"/>
    <property type="match status" value="1"/>
</dbReference>
<dbReference type="EMBL" id="JBHUHV010000016">
    <property type="protein sequence ID" value="MFD2066053.1"/>
    <property type="molecule type" value="Genomic_DNA"/>
</dbReference>
<feature type="domain" description="Acyl-CoA dehydrogenase/oxidase N-terminal" evidence="8">
    <location>
        <begin position="35"/>
        <end position="115"/>
    </location>
</feature>
<dbReference type="SUPFAM" id="SSF56645">
    <property type="entry name" value="Acyl-CoA dehydrogenase NM domain-like"/>
    <property type="match status" value="1"/>
</dbReference>
<protein>
    <submittedName>
        <fullName evidence="9">Acyl-CoA dehydrogenase</fullName>
        <ecNumber evidence="9">1.3.8.-</ecNumber>
    </submittedName>
</protein>
<reference evidence="10" key="1">
    <citation type="journal article" date="2019" name="Int. J. Syst. Evol. Microbiol.">
        <title>The Global Catalogue of Microorganisms (GCM) 10K type strain sequencing project: providing services to taxonomists for standard genome sequencing and annotation.</title>
        <authorList>
            <consortium name="The Broad Institute Genomics Platform"/>
            <consortium name="The Broad Institute Genome Sequencing Center for Infectious Disease"/>
            <person name="Wu L."/>
            <person name="Ma J."/>
        </authorList>
    </citation>
    <scope>NUCLEOTIDE SEQUENCE [LARGE SCALE GENOMIC DNA]</scope>
    <source>
        <strain evidence="10">JCM 16545</strain>
    </source>
</reference>
<accession>A0ABW4WTM7</accession>
<feature type="domain" description="Acyl-CoA oxidase/dehydrogenase middle" evidence="7">
    <location>
        <begin position="124"/>
        <end position="213"/>
    </location>
</feature>
<dbReference type="SUPFAM" id="SSF47203">
    <property type="entry name" value="Acyl-CoA dehydrogenase C-terminal domain-like"/>
    <property type="match status" value="1"/>
</dbReference>
<dbReference type="Pfam" id="PF00441">
    <property type="entry name" value="Acyl-CoA_dh_1"/>
    <property type="match status" value="1"/>
</dbReference>
<dbReference type="Gene3D" id="1.20.140.10">
    <property type="entry name" value="Butyryl-CoA Dehydrogenase, subunit A, domain 3"/>
    <property type="match status" value="1"/>
</dbReference>
<dbReference type="Proteomes" id="UP001597369">
    <property type="component" value="Unassembled WGS sequence"/>
</dbReference>
<dbReference type="Gene3D" id="2.40.110.10">
    <property type="entry name" value="Butyryl-CoA Dehydrogenase, subunit A, domain 2"/>
    <property type="match status" value="1"/>
</dbReference>
<dbReference type="RefSeq" id="WP_229962797.1">
    <property type="nucleotide sequence ID" value="NZ_JAJJWI010000033.1"/>
</dbReference>
<dbReference type="InterPro" id="IPR006091">
    <property type="entry name" value="Acyl-CoA_Oxase/DH_mid-dom"/>
</dbReference>
<dbReference type="PANTHER" id="PTHR43884:SF12">
    <property type="entry name" value="ISOVALERYL-COA DEHYDROGENASE, MITOCHONDRIAL-RELATED"/>
    <property type="match status" value="1"/>
</dbReference>
<feature type="domain" description="Acyl-CoA dehydrogenase/oxidase C-terminal" evidence="6">
    <location>
        <begin position="234"/>
        <end position="383"/>
    </location>
</feature>
<dbReference type="EC" id="1.3.8.-" evidence="9"/>
<keyword evidence="5 9" id="KW-0560">Oxidoreductase</keyword>
<keyword evidence="3 5" id="KW-0285">Flavoprotein</keyword>
<gene>
    <name evidence="9" type="ORF">ACFSKU_04105</name>
</gene>
<evidence type="ECO:0000256" key="5">
    <source>
        <dbReference type="RuleBase" id="RU362125"/>
    </source>
</evidence>
<evidence type="ECO:0000259" key="6">
    <source>
        <dbReference type="Pfam" id="PF00441"/>
    </source>
</evidence>
<evidence type="ECO:0000259" key="8">
    <source>
        <dbReference type="Pfam" id="PF02771"/>
    </source>
</evidence>
<comment type="caution">
    <text evidence="9">The sequence shown here is derived from an EMBL/GenBank/DDBJ whole genome shotgun (WGS) entry which is preliminary data.</text>
</comment>
<name>A0ABW4WTM7_9BACT</name>
<evidence type="ECO:0000313" key="10">
    <source>
        <dbReference type="Proteomes" id="UP001597369"/>
    </source>
</evidence>
<dbReference type="InterPro" id="IPR009075">
    <property type="entry name" value="AcylCo_DH/oxidase_C"/>
</dbReference>
<dbReference type="PANTHER" id="PTHR43884">
    <property type="entry name" value="ACYL-COA DEHYDROGENASE"/>
    <property type="match status" value="1"/>
</dbReference>
<organism evidence="9 10">
    <name type="scientific">Pontibacter silvestris</name>
    <dbReference type="NCBI Taxonomy" id="2305183"/>
    <lineage>
        <taxon>Bacteria</taxon>
        <taxon>Pseudomonadati</taxon>
        <taxon>Bacteroidota</taxon>
        <taxon>Cytophagia</taxon>
        <taxon>Cytophagales</taxon>
        <taxon>Hymenobacteraceae</taxon>
        <taxon>Pontibacter</taxon>
    </lineage>
</organism>
<proteinExistence type="inferred from homology"/>
<keyword evidence="10" id="KW-1185">Reference proteome</keyword>
<keyword evidence="4 5" id="KW-0274">FAD</keyword>
<dbReference type="GO" id="GO:0016491">
    <property type="term" value="F:oxidoreductase activity"/>
    <property type="evidence" value="ECO:0007669"/>
    <property type="project" value="UniProtKB-KW"/>
</dbReference>
<evidence type="ECO:0000256" key="1">
    <source>
        <dbReference type="ARBA" id="ARBA00001974"/>
    </source>
</evidence>
<dbReference type="InterPro" id="IPR037069">
    <property type="entry name" value="AcylCoA_DH/ox_N_sf"/>
</dbReference>
<evidence type="ECO:0000256" key="4">
    <source>
        <dbReference type="ARBA" id="ARBA00022827"/>
    </source>
</evidence>
<evidence type="ECO:0000259" key="7">
    <source>
        <dbReference type="Pfam" id="PF02770"/>
    </source>
</evidence>
<dbReference type="InterPro" id="IPR046373">
    <property type="entry name" value="Acyl-CoA_Oxase/DH_mid-dom_sf"/>
</dbReference>
<evidence type="ECO:0000313" key="9">
    <source>
        <dbReference type="EMBL" id="MFD2066053.1"/>
    </source>
</evidence>
<evidence type="ECO:0000256" key="3">
    <source>
        <dbReference type="ARBA" id="ARBA00022630"/>
    </source>
</evidence>